<dbReference type="eggNOG" id="ENOG502R7GW">
    <property type="taxonomic scope" value="Eukaryota"/>
</dbReference>
<proteinExistence type="predicted"/>
<dbReference type="OMA" id="DGDSWFT"/>
<sequence>MAPRVILSHVFSPLFPSLSLHEPQGTSFYCASLFSPGRLALGLPPPLKTHVHGLMLLLWLYLFDCMRTYVTDYVGDGDSWFTKFVLFVVAVPMADLFSIFAWLCLRLPLPGCSPLERPRDF</sequence>
<keyword evidence="1" id="KW-0812">Transmembrane</keyword>
<protein>
    <submittedName>
        <fullName evidence="2">Uncharacterized protein</fullName>
    </submittedName>
</protein>
<keyword evidence="1" id="KW-0472">Membrane</keyword>
<accession>A0A0E0GC07</accession>
<feature type="transmembrane region" description="Helical" evidence="1">
    <location>
        <begin position="84"/>
        <end position="103"/>
    </location>
</feature>
<feature type="transmembrane region" description="Helical" evidence="1">
    <location>
        <begin position="43"/>
        <end position="63"/>
    </location>
</feature>
<organism evidence="2">
    <name type="scientific">Oryza nivara</name>
    <name type="common">Indian wild rice</name>
    <name type="synonym">Oryza sativa f. spontanea</name>
    <dbReference type="NCBI Taxonomy" id="4536"/>
    <lineage>
        <taxon>Eukaryota</taxon>
        <taxon>Viridiplantae</taxon>
        <taxon>Streptophyta</taxon>
        <taxon>Embryophyta</taxon>
        <taxon>Tracheophyta</taxon>
        <taxon>Spermatophyta</taxon>
        <taxon>Magnoliopsida</taxon>
        <taxon>Liliopsida</taxon>
        <taxon>Poales</taxon>
        <taxon>Poaceae</taxon>
        <taxon>BOP clade</taxon>
        <taxon>Oryzoideae</taxon>
        <taxon>Oryzeae</taxon>
        <taxon>Oryzinae</taxon>
        <taxon>Oryza</taxon>
    </lineage>
</organism>
<dbReference type="EnsemblPlants" id="ONIVA02G32540.1">
    <property type="protein sequence ID" value="ONIVA02G32540.1"/>
    <property type="gene ID" value="ONIVA02G32540"/>
</dbReference>
<dbReference type="Gramene" id="ONIVA02G32540.1">
    <property type="protein sequence ID" value="ONIVA02G32540.1"/>
    <property type="gene ID" value="ONIVA02G32540"/>
</dbReference>
<keyword evidence="1" id="KW-1133">Transmembrane helix</keyword>
<reference evidence="2" key="1">
    <citation type="submission" date="2015-04" db="UniProtKB">
        <authorList>
            <consortium name="EnsemblPlants"/>
        </authorList>
    </citation>
    <scope>IDENTIFICATION</scope>
    <source>
        <strain evidence="2">SL10</strain>
    </source>
</reference>
<dbReference type="Proteomes" id="UP000006591">
    <property type="component" value="Chromosome 2"/>
</dbReference>
<reference evidence="2" key="2">
    <citation type="submission" date="2018-04" db="EMBL/GenBank/DDBJ databases">
        <title>OnivRS2 (Oryza nivara Reference Sequence Version 2).</title>
        <authorList>
            <person name="Zhang J."/>
            <person name="Kudrna D."/>
            <person name="Lee S."/>
            <person name="Talag J."/>
            <person name="Rajasekar S."/>
            <person name="Welchert J."/>
            <person name="Hsing Y.-I."/>
            <person name="Wing R.A."/>
        </authorList>
    </citation>
    <scope>NUCLEOTIDE SEQUENCE [LARGE SCALE GENOMIC DNA]</scope>
    <source>
        <strain evidence="2">SL10</strain>
    </source>
</reference>
<evidence type="ECO:0000256" key="1">
    <source>
        <dbReference type="SAM" id="Phobius"/>
    </source>
</evidence>
<evidence type="ECO:0000313" key="2">
    <source>
        <dbReference type="EnsemblPlants" id="ONIVA02G32540.1"/>
    </source>
</evidence>
<name>A0A0E0GC07_ORYNI</name>
<dbReference type="HOGENOM" id="CLU_2254572_0_0_1"/>
<keyword evidence="3" id="KW-1185">Reference proteome</keyword>
<evidence type="ECO:0000313" key="3">
    <source>
        <dbReference type="Proteomes" id="UP000006591"/>
    </source>
</evidence>
<dbReference type="AlphaFoldDB" id="A0A0E0GC07"/>